<feature type="compositionally biased region" description="Acidic residues" evidence="2">
    <location>
        <begin position="926"/>
        <end position="936"/>
    </location>
</feature>
<sequence>MGRPNYKRYLKGPVFQIQKGVPRQTKHNIKISQTAGRSEACESAIQYVQQEFDDDASLTNDNIENDGLSGDDFTDDDSTANEETRSDSGETCPTDSKSFAEDEPCIHPNLTVKEGSLLVFAFILRHRLTNDGVQHLLDLIQIFCPGCNFPSSKFLLKKELSITYESLNYHYYCKSCKNLMLEKGNICPKCNTSTGNNFFITFDVHKSLESILQQEEASSNLFKNLKTRTTDSNEDQTSYREIFHGQKYRQLPLLPFDFTATMNCDGVPCYRSSNFSISPFLLSINELSYKLRRKYTFVAALWFGKDKPCMRVFLPPIVQMLNKVTAEGIKWRNVDERKGSSQRSRSTSPVKPTTPPPNMTTTKVTNYRVQTEGIDKLSGPEFYPIWARDVRASLVCAGLKGIMDGSEPYPSTGTPEEKEEWERKDSACQSVILLTMAKETKNNVSTTTRGVDMWKILKNTYGTSSKWSLPGLMDEYMSVQVDEKGALDAINRLQTIAGKMRDIGNPMPPEHVVGRALYCLKGEAYRPFTATWRGMGDPKAQTMDLLIQLLKPFEEEVKRDAVSKAVSEKAFLLKMRNFQNKNGQQNQNQKNPGAQNQQGNDGKSKREPGECHFCGKKGHWKNECRTNPANQKKTEANNQQQTTKAPEKPKVATENKAHMVRRVALRSIHFKPAEHVHMNEKFDWICDGGSNVRLCGREDWYSEYEKFSDPVYLEIASLAPVPRSGISKEYRKKLDSQKTDPGPTTSTPMRMDTDEMSDVLVINADGEFHDALTDDEAMEEFQTPPPGSAEDARLDEELEQEIIEYQQRHPTISNEVVEELAEAARDIHLEDTVVAEPRYPKRKTKRPDFLGALSYSVKQLADKMDSMENPPNEPMEKAPETYEDMPLAAPKFYPKMKLLGMSKKKEDSNKVKMKETPKIRGKEEPQYSEELDEEPVTAEKACTSRVK</sequence>
<gene>
    <name evidence="4" type="ORF">AFUS01_LOCUS17932</name>
</gene>
<comment type="caution">
    <text evidence="4">The sequence shown here is derived from an EMBL/GenBank/DDBJ whole genome shotgun (WGS) entry which is preliminary data.</text>
</comment>
<evidence type="ECO:0000259" key="3">
    <source>
        <dbReference type="PROSITE" id="PS50158"/>
    </source>
</evidence>
<feature type="region of interest" description="Disordered" evidence="2">
    <location>
        <begin position="730"/>
        <end position="751"/>
    </location>
</feature>
<evidence type="ECO:0000256" key="1">
    <source>
        <dbReference type="PROSITE-ProRule" id="PRU00047"/>
    </source>
</evidence>
<reference evidence="4" key="1">
    <citation type="submission" date="2021-06" db="EMBL/GenBank/DDBJ databases">
        <authorList>
            <person name="Hodson N. C."/>
            <person name="Mongue J. A."/>
            <person name="Jaron S. K."/>
        </authorList>
    </citation>
    <scope>NUCLEOTIDE SEQUENCE</scope>
</reference>
<dbReference type="PANTHER" id="PTHR47481:SF14">
    <property type="entry name" value="RETROTRANSPOSON COPIA-LIKE N-TERMINAL DOMAIN-CONTAINING PROTEIN"/>
    <property type="match status" value="1"/>
</dbReference>
<evidence type="ECO:0000313" key="4">
    <source>
        <dbReference type="EMBL" id="CAG7729199.1"/>
    </source>
</evidence>
<dbReference type="InterPro" id="IPR001878">
    <property type="entry name" value="Znf_CCHC"/>
</dbReference>
<dbReference type="EMBL" id="CAJVCH010175115">
    <property type="protein sequence ID" value="CAG7729199.1"/>
    <property type="molecule type" value="Genomic_DNA"/>
</dbReference>
<feature type="compositionally biased region" description="Polar residues" evidence="2">
    <location>
        <begin position="625"/>
        <end position="644"/>
    </location>
</feature>
<organism evidence="4 5">
    <name type="scientific">Allacma fusca</name>
    <dbReference type="NCBI Taxonomy" id="39272"/>
    <lineage>
        <taxon>Eukaryota</taxon>
        <taxon>Metazoa</taxon>
        <taxon>Ecdysozoa</taxon>
        <taxon>Arthropoda</taxon>
        <taxon>Hexapoda</taxon>
        <taxon>Collembola</taxon>
        <taxon>Symphypleona</taxon>
        <taxon>Sminthuridae</taxon>
        <taxon>Allacma</taxon>
    </lineage>
</organism>
<feature type="non-terminal residue" evidence="4">
    <location>
        <position position="1"/>
    </location>
</feature>
<evidence type="ECO:0000313" key="5">
    <source>
        <dbReference type="Proteomes" id="UP000708208"/>
    </source>
</evidence>
<keyword evidence="5" id="KW-1185">Reference proteome</keyword>
<dbReference type="PROSITE" id="PS50158">
    <property type="entry name" value="ZF_CCHC"/>
    <property type="match status" value="1"/>
</dbReference>
<dbReference type="OrthoDB" id="5990216at2759"/>
<feature type="domain" description="CCHC-type" evidence="3">
    <location>
        <begin position="611"/>
        <end position="625"/>
    </location>
</feature>
<keyword evidence="1" id="KW-0862">Zinc</keyword>
<feature type="compositionally biased region" description="Low complexity" evidence="2">
    <location>
        <begin position="582"/>
        <end position="600"/>
    </location>
</feature>
<name>A0A8J2P320_9HEXA</name>
<feature type="region of interest" description="Disordered" evidence="2">
    <location>
        <begin position="332"/>
        <end position="362"/>
    </location>
</feature>
<keyword evidence="1" id="KW-0479">Metal-binding</keyword>
<feature type="region of interest" description="Disordered" evidence="2">
    <location>
        <begin position="582"/>
        <end position="653"/>
    </location>
</feature>
<proteinExistence type="predicted"/>
<dbReference type="Pfam" id="PF14223">
    <property type="entry name" value="Retrotran_gag_2"/>
    <property type="match status" value="1"/>
</dbReference>
<dbReference type="PANTHER" id="PTHR47481">
    <property type="match status" value="1"/>
</dbReference>
<dbReference type="GO" id="GO:0003676">
    <property type="term" value="F:nucleic acid binding"/>
    <property type="evidence" value="ECO:0007669"/>
    <property type="project" value="InterPro"/>
</dbReference>
<feature type="region of interest" description="Disordered" evidence="2">
    <location>
        <begin position="58"/>
        <end position="100"/>
    </location>
</feature>
<feature type="region of interest" description="Disordered" evidence="2">
    <location>
        <begin position="900"/>
        <end position="947"/>
    </location>
</feature>
<keyword evidence="1" id="KW-0863">Zinc-finger</keyword>
<dbReference type="GO" id="GO:0008270">
    <property type="term" value="F:zinc ion binding"/>
    <property type="evidence" value="ECO:0007669"/>
    <property type="project" value="UniProtKB-KW"/>
</dbReference>
<evidence type="ECO:0000256" key="2">
    <source>
        <dbReference type="SAM" id="MobiDB-lite"/>
    </source>
</evidence>
<dbReference type="AlphaFoldDB" id="A0A8J2P320"/>
<dbReference type="Proteomes" id="UP000708208">
    <property type="component" value="Unassembled WGS sequence"/>
</dbReference>
<feature type="compositionally biased region" description="Basic and acidic residues" evidence="2">
    <location>
        <begin position="903"/>
        <end position="925"/>
    </location>
</feature>
<protein>
    <recommendedName>
        <fullName evidence="3">CCHC-type domain-containing protein</fullName>
    </recommendedName>
</protein>
<accession>A0A8J2P320</accession>